<dbReference type="GO" id="GO:0071207">
    <property type="term" value="F:histone pre-mRNA stem-loop binding"/>
    <property type="evidence" value="ECO:0007669"/>
    <property type="project" value="TreeGrafter"/>
</dbReference>
<dbReference type="InterPro" id="IPR026502">
    <property type="entry name" value="SLBP1/SLBP2"/>
</dbReference>
<proteinExistence type="inferred from homology"/>
<comment type="similarity">
    <text evidence="1">Belongs to the SLBP family.</text>
</comment>
<dbReference type="GO" id="GO:0003729">
    <property type="term" value="F:mRNA binding"/>
    <property type="evidence" value="ECO:0007669"/>
    <property type="project" value="InterPro"/>
</dbReference>
<dbReference type="Proteomes" id="UP001195914">
    <property type="component" value="Unassembled WGS sequence"/>
</dbReference>
<dbReference type="GO" id="GO:0005737">
    <property type="term" value="C:cytoplasm"/>
    <property type="evidence" value="ECO:0007669"/>
    <property type="project" value="TreeGrafter"/>
</dbReference>
<organism evidence="4 5">
    <name type="scientific">Babesia divergens</name>
    <dbReference type="NCBI Taxonomy" id="32595"/>
    <lineage>
        <taxon>Eukaryota</taxon>
        <taxon>Sar</taxon>
        <taxon>Alveolata</taxon>
        <taxon>Apicomplexa</taxon>
        <taxon>Aconoidasida</taxon>
        <taxon>Piroplasmida</taxon>
        <taxon>Babesiidae</taxon>
        <taxon>Babesia</taxon>
    </lineage>
</organism>
<evidence type="ECO:0000259" key="3">
    <source>
        <dbReference type="Pfam" id="PF15247"/>
    </source>
</evidence>
<dbReference type="InterPro" id="IPR029344">
    <property type="entry name" value="SLBP_RNA_bind"/>
</dbReference>
<dbReference type="EMBL" id="JAHBMH010000024">
    <property type="protein sequence ID" value="KAK1938349.1"/>
    <property type="molecule type" value="Genomic_DNA"/>
</dbReference>
<evidence type="ECO:0000313" key="5">
    <source>
        <dbReference type="Proteomes" id="UP001195914"/>
    </source>
</evidence>
<dbReference type="Pfam" id="PF15247">
    <property type="entry name" value="SLBP_RNA_bind"/>
    <property type="match status" value="1"/>
</dbReference>
<dbReference type="Gene3D" id="1.10.8.1120">
    <property type="entry name" value="Histone RNA hairpin-binding protein RNA-binding domain"/>
    <property type="match status" value="1"/>
</dbReference>
<keyword evidence="2" id="KW-0694">RNA-binding</keyword>
<sequence>MQKVRPFKSDLGVLKVDADDAQDHRACSRLKNINLTKLHSSYKLYVKTVPRELRLKCLEDSWHPVTPDHCSKASISQWNREISAWRKKVYLWNNVLDTQSNLLSEAVRKGDVEGFLNICTRDVCRVPIDNGYSRLLDPTRTDEVVTPIIYKPRWFKGQITHSGIQILEEKEFLDRAAVVYGNSDDRFKTFYAEYLRSYTDAAPFFDG</sequence>
<dbReference type="InterPro" id="IPR038294">
    <property type="entry name" value="SLBP_RNA_bind_sf"/>
</dbReference>
<reference evidence="4" key="1">
    <citation type="journal article" date="2014" name="Nucleic Acids Res.">
        <title>The evolutionary dynamics of variant antigen genes in Babesia reveal a history of genomic innovation underlying host-parasite interaction.</title>
        <authorList>
            <person name="Jackson A.P."/>
            <person name="Otto T.D."/>
            <person name="Darby A."/>
            <person name="Ramaprasad A."/>
            <person name="Xia D."/>
            <person name="Echaide I.E."/>
            <person name="Farber M."/>
            <person name="Gahlot S."/>
            <person name="Gamble J."/>
            <person name="Gupta D."/>
            <person name="Gupta Y."/>
            <person name="Jackson L."/>
            <person name="Malandrin L."/>
            <person name="Malas T.B."/>
            <person name="Moussa E."/>
            <person name="Nair M."/>
            <person name="Reid A.J."/>
            <person name="Sanders M."/>
            <person name="Sharma J."/>
            <person name="Tracey A."/>
            <person name="Quail M.A."/>
            <person name="Weir W."/>
            <person name="Wastling J.M."/>
            <person name="Hall N."/>
            <person name="Willadsen P."/>
            <person name="Lingelbach K."/>
            <person name="Shiels B."/>
            <person name="Tait A."/>
            <person name="Berriman M."/>
            <person name="Allred D.R."/>
            <person name="Pain A."/>
        </authorList>
    </citation>
    <scope>NUCLEOTIDE SEQUENCE</scope>
    <source>
        <strain evidence="4">1802A</strain>
    </source>
</reference>
<evidence type="ECO:0000256" key="1">
    <source>
        <dbReference type="ARBA" id="ARBA00006151"/>
    </source>
</evidence>
<dbReference type="GO" id="GO:0006398">
    <property type="term" value="P:mRNA 3'-end processing by stem-loop binding and cleavage"/>
    <property type="evidence" value="ECO:0007669"/>
    <property type="project" value="TreeGrafter"/>
</dbReference>
<dbReference type="AlphaFoldDB" id="A0AAD9LK44"/>
<name>A0AAD9LK44_BABDI</name>
<protein>
    <recommendedName>
        <fullName evidence="3">Histone RNA hairpin-binding protein RNA-binding domain-containing protein</fullName>
    </recommendedName>
</protein>
<keyword evidence="5" id="KW-1185">Reference proteome</keyword>
<evidence type="ECO:0000313" key="4">
    <source>
        <dbReference type="EMBL" id="KAK1938349.1"/>
    </source>
</evidence>
<dbReference type="PANTHER" id="PTHR17408">
    <property type="entry name" value="HISTONE RNA HAIRPIN-BINDING PROTEIN"/>
    <property type="match status" value="1"/>
</dbReference>
<dbReference type="GO" id="GO:0071204">
    <property type="term" value="C:histone pre-mRNA 3'end processing complex"/>
    <property type="evidence" value="ECO:0007669"/>
    <property type="project" value="TreeGrafter"/>
</dbReference>
<dbReference type="PANTHER" id="PTHR17408:SF0">
    <property type="entry name" value="HISTONE RNA HAIRPIN-BINDING PROTEIN"/>
    <property type="match status" value="1"/>
</dbReference>
<reference evidence="4" key="2">
    <citation type="submission" date="2021-05" db="EMBL/GenBank/DDBJ databases">
        <authorList>
            <person name="Pain A."/>
        </authorList>
    </citation>
    <scope>NUCLEOTIDE SEQUENCE</scope>
    <source>
        <strain evidence="4">1802A</strain>
    </source>
</reference>
<dbReference type="GO" id="GO:0051028">
    <property type="term" value="P:mRNA transport"/>
    <property type="evidence" value="ECO:0007669"/>
    <property type="project" value="TreeGrafter"/>
</dbReference>
<gene>
    <name evidence="4" type="ORF">X943_000461</name>
</gene>
<feature type="domain" description="Histone RNA hairpin-binding protein RNA-binding" evidence="3">
    <location>
        <begin position="22"/>
        <end position="93"/>
    </location>
</feature>
<comment type="caution">
    <text evidence="4">The sequence shown here is derived from an EMBL/GenBank/DDBJ whole genome shotgun (WGS) entry which is preliminary data.</text>
</comment>
<accession>A0AAD9LK44</accession>
<evidence type="ECO:0000256" key="2">
    <source>
        <dbReference type="ARBA" id="ARBA00022884"/>
    </source>
</evidence>